<dbReference type="InterPro" id="IPR014942">
    <property type="entry name" value="AbiEii"/>
</dbReference>
<evidence type="ECO:0000313" key="2">
    <source>
        <dbReference type="Proteomes" id="UP000886786"/>
    </source>
</evidence>
<sequence>MPDVINAEDLKIKIKTKAHENHLEPQDIMQMYFFERLLYRIGISKYKYNFILKGGLLLSAIFGDERRTTQDMDTMLKGIPLDAKTLEKIIKEIISIDGKDGITFEIVNIKDIRLIDKYGGLKVKLIGYKEHLRVPLSIDVTVGDPITPKELKFKYKCMFDDSYINIMAFNKETIIAEKFETFITDNIMNTRAKDFYDLYILLTRFYNDINKDDLVQAIKNTFERRASKFDINVIVSNFDLIKNSERLKTNFSRYKLKKIYVKDIRYEDVMDAIEIIIKLLQKELTPVS</sequence>
<reference evidence="1" key="2">
    <citation type="journal article" date="2021" name="PeerJ">
        <title>Extensive microbial diversity within the chicken gut microbiome revealed by metagenomics and culture.</title>
        <authorList>
            <person name="Gilroy R."/>
            <person name="Ravi A."/>
            <person name="Getino M."/>
            <person name="Pursley I."/>
            <person name="Horton D.L."/>
            <person name="Alikhan N.F."/>
            <person name="Baker D."/>
            <person name="Gharbi K."/>
            <person name="Hall N."/>
            <person name="Watson M."/>
            <person name="Adriaenssens E.M."/>
            <person name="Foster-Nyarko E."/>
            <person name="Jarju S."/>
            <person name="Secka A."/>
            <person name="Antonio M."/>
            <person name="Oren A."/>
            <person name="Chaudhuri R.R."/>
            <person name="La Ragione R."/>
            <person name="Hildebrand F."/>
            <person name="Pallen M.J."/>
        </authorList>
    </citation>
    <scope>NUCLEOTIDE SEQUENCE</scope>
    <source>
        <strain evidence="1">CHK147-3167</strain>
    </source>
</reference>
<gene>
    <name evidence="1" type="ORF">IAB27_06615</name>
</gene>
<protein>
    <submittedName>
        <fullName evidence="1">Nucleotidyl transferase AbiEii/AbiGii toxin family protein</fullName>
    </submittedName>
</protein>
<comment type="caution">
    <text evidence="1">The sequence shown here is derived from an EMBL/GenBank/DDBJ whole genome shotgun (WGS) entry which is preliminary data.</text>
</comment>
<evidence type="ECO:0000313" key="1">
    <source>
        <dbReference type="EMBL" id="HIQ91273.1"/>
    </source>
</evidence>
<name>A0A9D0ZSA1_9FIRM</name>
<dbReference type="GO" id="GO:0016740">
    <property type="term" value="F:transferase activity"/>
    <property type="evidence" value="ECO:0007669"/>
    <property type="project" value="UniProtKB-KW"/>
</dbReference>
<keyword evidence="1" id="KW-0808">Transferase</keyword>
<reference evidence="1" key="1">
    <citation type="submission" date="2020-10" db="EMBL/GenBank/DDBJ databases">
        <authorList>
            <person name="Gilroy R."/>
        </authorList>
    </citation>
    <scope>NUCLEOTIDE SEQUENCE</scope>
    <source>
        <strain evidence="1">CHK147-3167</strain>
    </source>
</reference>
<accession>A0A9D0ZSA1</accession>
<dbReference type="EMBL" id="DVFV01000111">
    <property type="protein sequence ID" value="HIQ91273.1"/>
    <property type="molecule type" value="Genomic_DNA"/>
</dbReference>
<organism evidence="1 2">
    <name type="scientific">Candidatus Coprosoma intestinipullorum</name>
    <dbReference type="NCBI Taxonomy" id="2840752"/>
    <lineage>
        <taxon>Bacteria</taxon>
        <taxon>Bacillati</taxon>
        <taxon>Bacillota</taxon>
        <taxon>Bacillota incertae sedis</taxon>
        <taxon>Candidatus Coprosoma</taxon>
    </lineage>
</organism>
<dbReference type="Pfam" id="PF08843">
    <property type="entry name" value="AbiEii"/>
    <property type="match status" value="1"/>
</dbReference>
<dbReference type="AlphaFoldDB" id="A0A9D0ZSA1"/>
<dbReference type="Proteomes" id="UP000886786">
    <property type="component" value="Unassembled WGS sequence"/>
</dbReference>
<proteinExistence type="predicted"/>